<dbReference type="OrthoDB" id="4337829at2"/>
<organism evidence="12 13">
    <name type="scientific">Saccharopolyspora dendranthemae</name>
    <dbReference type="NCBI Taxonomy" id="1181886"/>
    <lineage>
        <taxon>Bacteria</taxon>
        <taxon>Bacillati</taxon>
        <taxon>Actinomycetota</taxon>
        <taxon>Actinomycetes</taxon>
        <taxon>Pseudonocardiales</taxon>
        <taxon>Pseudonocardiaceae</taxon>
        <taxon>Saccharopolyspora</taxon>
    </lineage>
</organism>
<dbReference type="EMBL" id="VIWX01000003">
    <property type="protein sequence ID" value="TWF94614.1"/>
    <property type="molecule type" value="Genomic_DNA"/>
</dbReference>
<dbReference type="RefSeq" id="WP_145740699.1">
    <property type="nucleotide sequence ID" value="NZ_VIWX01000003.1"/>
</dbReference>
<evidence type="ECO:0000313" key="13">
    <source>
        <dbReference type="Proteomes" id="UP000316184"/>
    </source>
</evidence>
<comment type="similarity">
    <text evidence="2">Belongs to the beta sliding clamp family.</text>
</comment>
<dbReference type="Pfam" id="PF02767">
    <property type="entry name" value="DNA_pol3_beta_2"/>
    <property type="match status" value="1"/>
</dbReference>
<dbReference type="CDD" id="cd00140">
    <property type="entry name" value="beta_clamp"/>
    <property type="match status" value="1"/>
</dbReference>
<keyword evidence="6" id="KW-0235">DNA replication</keyword>
<dbReference type="AlphaFoldDB" id="A0A561U5H7"/>
<dbReference type="SMART" id="SM00480">
    <property type="entry name" value="POL3Bc"/>
    <property type="match status" value="1"/>
</dbReference>
<dbReference type="SUPFAM" id="SSF55979">
    <property type="entry name" value="DNA clamp"/>
    <property type="match status" value="3"/>
</dbReference>
<dbReference type="PANTHER" id="PTHR30478">
    <property type="entry name" value="DNA POLYMERASE III SUBUNIT BETA"/>
    <property type="match status" value="1"/>
</dbReference>
<comment type="subcellular location">
    <subcellularLocation>
        <location evidence="1">Cytoplasm</location>
    </subcellularLocation>
</comment>
<evidence type="ECO:0000256" key="4">
    <source>
        <dbReference type="ARBA" id="ARBA00022679"/>
    </source>
</evidence>
<dbReference type="NCBIfam" id="TIGR00663">
    <property type="entry name" value="dnan"/>
    <property type="match status" value="1"/>
</dbReference>
<evidence type="ECO:0000313" key="12">
    <source>
        <dbReference type="EMBL" id="TWF94614.1"/>
    </source>
</evidence>
<keyword evidence="7" id="KW-0239">DNA-directed DNA polymerase</keyword>
<dbReference type="InterPro" id="IPR001001">
    <property type="entry name" value="DNA_polIII_beta"/>
</dbReference>
<dbReference type="Pfam" id="PF00712">
    <property type="entry name" value="DNA_pol3_beta"/>
    <property type="match status" value="1"/>
</dbReference>
<keyword evidence="5" id="KW-0548">Nucleotidyltransferase</keyword>
<evidence type="ECO:0000259" key="9">
    <source>
        <dbReference type="Pfam" id="PF00712"/>
    </source>
</evidence>
<dbReference type="GO" id="GO:0009360">
    <property type="term" value="C:DNA polymerase III complex"/>
    <property type="evidence" value="ECO:0007669"/>
    <property type="project" value="InterPro"/>
</dbReference>
<dbReference type="Proteomes" id="UP000316184">
    <property type="component" value="Unassembled WGS sequence"/>
</dbReference>
<keyword evidence="13" id="KW-1185">Reference proteome</keyword>
<evidence type="ECO:0000256" key="1">
    <source>
        <dbReference type="ARBA" id="ARBA00004496"/>
    </source>
</evidence>
<feature type="domain" description="DNA polymerase III beta sliding clamp N-terminal" evidence="9">
    <location>
        <begin position="5"/>
        <end position="117"/>
    </location>
</feature>
<dbReference type="Pfam" id="PF02768">
    <property type="entry name" value="DNA_pol3_beta_3"/>
    <property type="match status" value="1"/>
</dbReference>
<evidence type="ECO:0000256" key="5">
    <source>
        <dbReference type="ARBA" id="ARBA00022695"/>
    </source>
</evidence>
<keyword evidence="8" id="KW-0238">DNA-binding</keyword>
<evidence type="ECO:0000256" key="8">
    <source>
        <dbReference type="ARBA" id="ARBA00023125"/>
    </source>
</evidence>
<dbReference type="InterPro" id="IPR022637">
    <property type="entry name" value="DNA_polIII_beta_cen"/>
</dbReference>
<name>A0A561U5H7_9PSEU</name>
<dbReference type="GO" id="GO:0005737">
    <property type="term" value="C:cytoplasm"/>
    <property type="evidence" value="ECO:0007669"/>
    <property type="project" value="UniProtKB-SubCell"/>
</dbReference>
<gene>
    <name evidence="12" type="ORF">FHU35_13329</name>
</gene>
<dbReference type="GO" id="GO:0008408">
    <property type="term" value="F:3'-5' exonuclease activity"/>
    <property type="evidence" value="ECO:0007669"/>
    <property type="project" value="InterPro"/>
</dbReference>
<evidence type="ECO:0000256" key="3">
    <source>
        <dbReference type="ARBA" id="ARBA00022490"/>
    </source>
</evidence>
<feature type="domain" description="DNA polymerase III beta sliding clamp central" evidence="10">
    <location>
        <begin position="141"/>
        <end position="239"/>
    </location>
</feature>
<dbReference type="InterPro" id="IPR046938">
    <property type="entry name" value="DNA_clamp_sf"/>
</dbReference>
<sequence>MELDLTVPARALAAVAADLVKLLPGRNPNPVLDGVVLTARADRIELAGTDRERDVRLGCQCQAHAEGQVLVPARPLAETLRNLDAPSVRLVVEGTRLAVRTPTARFAIPLLDISSHPGVRQAPPEVGRLPTGRLRLAAVAASSASRDDALPVFTGVHLRVRSDRLTLVGTDRFRMAVARLPWCGEVDELDVLVPAGLLSEVAKQARGDEVSLRADSDRVGFGWDGAEVTSAVLDASFPDEGRHLAEDFDGEARFPAADFADAVRRLTPFVGHQAGLVVESGDGELRLRATNPQFGDAEETLKATTGGDRIVTAYHPRYLADALRPFGEAEVRLRLRNGARRATVITTPESPELHYVLMPRRL</sequence>
<reference evidence="12 13" key="1">
    <citation type="submission" date="2019-06" db="EMBL/GenBank/DDBJ databases">
        <title>Sequencing the genomes of 1000 actinobacteria strains.</title>
        <authorList>
            <person name="Klenk H.-P."/>
        </authorList>
    </citation>
    <scope>NUCLEOTIDE SEQUENCE [LARGE SCALE GENOMIC DNA]</scope>
    <source>
        <strain evidence="12 13">DSM 46699</strain>
    </source>
</reference>
<proteinExistence type="inferred from homology"/>
<evidence type="ECO:0000256" key="6">
    <source>
        <dbReference type="ARBA" id="ARBA00022705"/>
    </source>
</evidence>
<dbReference type="GO" id="GO:0003677">
    <property type="term" value="F:DNA binding"/>
    <property type="evidence" value="ECO:0007669"/>
    <property type="project" value="UniProtKB-KW"/>
</dbReference>
<dbReference type="GO" id="GO:0003887">
    <property type="term" value="F:DNA-directed DNA polymerase activity"/>
    <property type="evidence" value="ECO:0007669"/>
    <property type="project" value="UniProtKB-KW"/>
</dbReference>
<evidence type="ECO:0000259" key="10">
    <source>
        <dbReference type="Pfam" id="PF02767"/>
    </source>
</evidence>
<accession>A0A561U5H7</accession>
<comment type="caution">
    <text evidence="12">The sequence shown here is derived from an EMBL/GenBank/DDBJ whole genome shotgun (WGS) entry which is preliminary data.</text>
</comment>
<evidence type="ECO:0000259" key="11">
    <source>
        <dbReference type="Pfam" id="PF02768"/>
    </source>
</evidence>
<dbReference type="InterPro" id="IPR022634">
    <property type="entry name" value="DNA_polIII_beta_N"/>
</dbReference>
<evidence type="ECO:0000256" key="2">
    <source>
        <dbReference type="ARBA" id="ARBA00010752"/>
    </source>
</evidence>
<keyword evidence="3" id="KW-0963">Cytoplasm</keyword>
<feature type="domain" description="DNA polymerase III beta sliding clamp C-terminal" evidence="11">
    <location>
        <begin position="252"/>
        <end position="361"/>
    </location>
</feature>
<dbReference type="InterPro" id="IPR022635">
    <property type="entry name" value="DNA_polIII_beta_C"/>
</dbReference>
<dbReference type="PANTHER" id="PTHR30478:SF0">
    <property type="entry name" value="BETA SLIDING CLAMP"/>
    <property type="match status" value="1"/>
</dbReference>
<protein>
    <submittedName>
        <fullName evidence="12">DNA polymerase-3 subunit beta</fullName>
    </submittedName>
</protein>
<evidence type="ECO:0000256" key="7">
    <source>
        <dbReference type="ARBA" id="ARBA00022932"/>
    </source>
</evidence>
<dbReference type="GO" id="GO:0006271">
    <property type="term" value="P:DNA strand elongation involved in DNA replication"/>
    <property type="evidence" value="ECO:0007669"/>
    <property type="project" value="TreeGrafter"/>
</dbReference>
<dbReference type="Gene3D" id="3.10.150.10">
    <property type="entry name" value="DNA Polymerase III, subunit A, domain 2"/>
    <property type="match status" value="3"/>
</dbReference>
<keyword evidence="4" id="KW-0808">Transferase</keyword>